<dbReference type="Pfam" id="PF12849">
    <property type="entry name" value="PBP_like_2"/>
    <property type="match status" value="1"/>
</dbReference>
<proteinExistence type="predicted"/>
<dbReference type="InterPro" id="IPR024370">
    <property type="entry name" value="PBP_domain"/>
</dbReference>
<dbReference type="RefSeq" id="WP_144237159.1">
    <property type="nucleotide sequence ID" value="NZ_VJWA01000001.1"/>
</dbReference>
<comment type="caution">
    <text evidence="3">The sequence shown here is derived from an EMBL/GenBank/DDBJ whole genome shotgun (WGS) entry which is preliminary data.</text>
</comment>
<organism evidence="3 4">
    <name type="scientific">Glacieibacterium frigidum</name>
    <dbReference type="NCBI Taxonomy" id="2593303"/>
    <lineage>
        <taxon>Bacteria</taxon>
        <taxon>Pseudomonadati</taxon>
        <taxon>Pseudomonadota</taxon>
        <taxon>Alphaproteobacteria</taxon>
        <taxon>Sphingomonadales</taxon>
        <taxon>Sphingosinicellaceae</taxon>
        <taxon>Glacieibacterium</taxon>
    </lineage>
</organism>
<keyword evidence="1" id="KW-0732">Signal</keyword>
<evidence type="ECO:0000256" key="1">
    <source>
        <dbReference type="ARBA" id="ARBA00022729"/>
    </source>
</evidence>
<evidence type="ECO:0000313" key="4">
    <source>
        <dbReference type="Proteomes" id="UP000317894"/>
    </source>
</evidence>
<accession>A0A552UJP7</accession>
<name>A0A552UJP7_9SPHN</name>
<dbReference type="Gene3D" id="3.40.190.10">
    <property type="entry name" value="Periplasmic binding protein-like II"/>
    <property type="match status" value="2"/>
</dbReference>
<dbReference type="OrthoDB" id="9790048at2"/>
<gene>
    <name evidence="3" type="ORF">FMM06_08685</name>
</gene>
<dbReference type="AlphaFoldDB" id="A0A552UJP7"/>
<protein>
    <submittedName>
        <fullName evidence="3">Phosphate ABC transporter substrate-binding protein</fullName>
    </submittedName>
</protein>
<dbReference type="Proteomes" id="UP000317894">
    <property type="component" value="Unassembled WGS sequence"/>
</dbReference>
<reference evidence="3 4" key="1">
    <citation type="submission" date="2019-07" db="EMBL/GenBank/DDBJ databases">
        <title>Novel species isolated from glacier.</title>
        <authorList>
            <person name="Liu Q."/>
            <person name="Xin Y.-H."/>
        </authorList>
    </citation>
    <scope>NUCLEOTIDE SEQUENCE [LARGE SCALE GENOMIC DNA]</scope>
    <source>
        <strain evidence="3 4">LB1R16</strain>
    </source>
</reference>
<sequence>MAGCAGLAMFAAAGAAEARTQIRIVGSSTVYPFTTAVAEQFKRSYPQFSAPIVESTGTGGGIKLFCSGVGEQYPDFVNASRRIKASEVKACQANGVTGIIEIQIGIDGLTIAQARSGKFASLSELDVYKALAATPFGKKNTYKTWNQVNPKLPNIKIEVLGPPPTSGTRDAFNDLYMLKGCETNPSMVALKKSDENKHKTICTKVREDGPYVEAGENDNLIVQKLAANPNTLGIFGYSYLEENADKIKDVPINGVVANYETIASYKYPASRPLYIYGKAQHMKAVRGMREFLAEYTKDTTWGKGGYLTRRGLVASPDAVRQKNRQVASAATPLNPADVK</sequence>
<dbReference type="PANTHER" id="PTHR30570">
    <property type="entry name" value="PERIPLASMIC PHOSPHATE BINDING COMPONENT OF PHOSPHATE ABC TRANSPORTER"/>
    <property type="match status" value="1"/>
</dbReference>
<keyword evidence="4" id="KW-1185">Reference proteome</keyword>
<evidence type="ECO:0000313" key="3">
    <source>
        <dbReference type="EMBL" id="TRW18469.1"/>
    </source>
</evidence>
<evidence type="ECO:0000259" key="2">
    <source>
        <dbReference type="Pfam" id="PF12849"/>
    </source>
</evidence>
<feature type="domain" description="PBP" evidence="2">
    <location>
        <begin position="13"/>
        <end position="297"/>
    </location>
</feature>
<dbReference type="EMBL" id="VJWA01000001">
    <property type="protein sequence ID" value="TRW18469.1"/>
    <property type="molecule type" value="Genomic_DNA"/>
</dbReference>
<dbReference type="InterPro" id="IPR050811">
    <property type="entry name" value="Phosphate_ABC_transporter"/>
</dbReference>
<dbReference type="SUPFAM" id="SSF53850">
    <property type="entry name" value="Periplasmic binding protein-like II"/>
    <property type="match status" value="1"/>
</dbReference>
<dbReference type="PANTHER" id="PTHR30570:SF1">
    <property type="entry name" value="PHOSPHATE-BINDING PROTEIN PSTS"/>
    <property type="match status" value="1"/>
</dbReference>